<keyword evidence="2" id="KW-1185">Reference proteome</keyword>
<evidence type="ECO:0000313" key="2">
    <source>
        <dbReference type="Proteomes" id="UP000050525"/>
    </source>
</evidence>
<organism evidence="1 2">
    <name type="scientific">Alligator mississippiensis</name>
    <name type="common">American alligator</name>
    <dbReference type="NCBI Taxonomy" id="8496"/>
    <lineage>
        <taxon>Eukaryota</taxon>
        <taxon>Metazoa</taxon>
        <taxon>Chordata</taxon>
        <taxon>Craniata</taxon>
        <taxon>Vertebrata</taxon>
        <taxon>Euteleostomi</taxon>
        <taxon>Archelosauria</taxon>
        <taxon>Archosauria</taxon>
        <taxon>Crocodylia</taxon>
        <taxon>Alligatoridae</taxon>
        <taxon>Alligatorinae</taxon>
        <taxon>Alligator</taxon>
    </lineage>
</organism>
<proteinExistence type="predicted"/>
<gene>
    <name evidence="1" type="ORF">Y1Q_0003207</name>
</gene>
<accession>A0A151MDY3</accession>
<sequence>MNSGGLFKRRLEGALSIFNLSGSNQRMDNFILKYLNNHRRKEWASCSAKCICMASLRLVFHCLRLRRFSIIRSYATRPPASKGPS</sequence>
<dbReference type="AlphaFoldDB" id="A0A151MDY3"/>
<name>A0A151MDY3_ALLMI</name>
<comment type="caution">
    <text evidence="1">The sequence shown here is derived from an EMBL/GenBank/DDBJ whole genome shotgun (WGS) entry which is preliminary data.</text>
</comment>
<dbReference type="Proteomes" id="UP000050525">
    <property type="component" value="Unassembled WGS sequence"/>
</dbReference>
<protein>
    <submittedName>
        <fullName evidence="1">Uncharacterized protein</fullName>
    </submittedName>
</protein>
<dbReference type="EMBL" id="AKHW03006231">
    <property type="protein sequence ID" value="KYO22703.1"/>
    <property type="molecule type" value="Genomic_DNA"/>
</dbReference>
<reference evidence="1 2" key="1">
    <citation type="journal article" date="2012" name="Genome Biol.">
        <title>Sequencing three crocodilian genomes to illuminate the evolution of archosaurs and amniotes.</title>
        <authorList>
            <person name="St John J.A."/>
            <person name="Braun E.L."/>
            <person name="Isberg S.R."/>
            <person name="Miles L.G."/>
            <person name="Chong A.Y."/>
            <person name="Gongora J."/>
            <person name="Dalzell P."/>
            <person name="Moran C."/>
            <person name="Bed'hom B."/>
            <person name="Abzhanov A."/>
            <person name="Burgess S.C."/>
            <person name="Cooksey A.M."/>
            <person name="Castoe T.A."/>
            <person name="Crawford N.G."/>
            <person name="Densmore L.D."/>
            <person name="Drew J.C."/>
            <person name="Edwards S.V."/>
            <person name="Faircloth B.C."/>
            <person name="Fujita M.K."/>
            <person name="Greenwold M.J."/>
            <person name="Hoffmann F.G."/>
            <person name="Howard J.M."/>
            <person name="Iguchi T."/>
            <person name="Janes D.E."/>
            <person name="Khan S.Y."/>
            <person name="Kohno S."/>
            <person name="de Koning A.J."/>
            <person name="Lance S.L."/>
            <person name="McCarthy F.M."/>
            <person name="McCormack J.E."/>
            <person name="Merchant M.E."/>
            <person name="Peterson D.G."/>
            <person name="Pollock D.D."/>
            <person name="Pourmand N."/>
            <person name="Raney B.J."/>
            <person name="Roessler K.A."/>
            <person name="Sanford J.R."/>
            <person name="Sawyer R.H."/>
            <person name="Schmidt C.J."/>
            <person name="Triplett E.W."/>
            <person name="Tuberville T.D."/>
            <person name="Venegas-Anaya M."/>
            <person name="Howard J.T."/>
            <person name="Jarvis E.D."/>
            <person name="Guillette L.J.Jr."/>
            <person name="Glenn T.C."/>
            <person name="Green R.E."/>
            <person name="Ray D.A."/>
        </authorList>
    </citation>
    <scope>NUCLEOTIDE SEQUENCE [LARGE SCALE GENOMIC DNA]</scope>
    <source>
        <strain evidence="1">KSC_2009_1</strain>
    </source>
</reference>
<evidence type="ECO:0000313" key="1">
    <source>
        <dbReference type="EMBL" id="KYO22703.1"/>
    </source>
</evidence>